<dbReference type="InterPro" id="IPR023198">
    <property type="entry name" value="PGP-like_dom2"/>
</dbReference>
<dbReference type="Proteomes" id="UP001155546">
    <property type="component" value="Unassembled WGS sequence"/>
</dbReference>
<dbReference type="EMBL" id="JAMTCD010000008">
    <property type="protein sequence ID" value="MCT7941826.1"/>
    <property type="molecule type" value="Genomic_DNA"/>
</dbReference>
<keyword evidence="3" id="KW-0460">Magnesium</keyword>
<dbReference type="SFLD" id="SFLDG01129">
    <property type="entry name" value="C1.5:_HAD__Beta-PGM__Phosphata"/>
    <property type="match status" value="1"/>
</dbReference>
<evidence type="ECO:0000256" key="3">
    <source>
        <dbReference type="ARBA" id="ARBA00022842"/>
    </source>
</evidence>
<dbReference type="InterPro" id="IPR050155">
    <property type="entry name" value="HAD-like_hydrolase_sf"/>
</dbReference>
<evidence type="ECO:0000313" key="6">
    <source>
        <dbReference type="Proteomes" id="UP001155546"/>
    </source>
</evidence>
<gene>
    <name evidence="5" type="ORF">NE535_08470</name>
</gene>
<keyword evidence="4" id="KW-0119">Carbohydrate metabolism</keyword>
<dbReference type="PRINTS" id="PR00413">
    <property type="entry name" value="HADHALOGNASE"/>
</dbReference>
<dbReference type="GO" id="GO:0005829">
    <property type="term" value="C:cytosol"/>
    <property type="evidence" value="ECO:0007669"/>
    <property type="project" value="TreeGrafter"/>
</dbReference>
<name>A0A9X2WLX3_9GAMM</name>
<dbReference type="SUPFAM" id="SSF56784">
    <property type="entry name" value="HAD-like"/>
    <property type="match status" value="1"/>
</dbReference>
<evidence type="ECO:0000256" key="4">
    <source>
        <dbReference type="ARBA" id="ARBA00023277"/>
    </source>
</evidence>
<dbReference type="Gene3D" id="1.10.150.240">
    <property type="entry name" value="Putative phosphatase, domain 2"/>
    <property type="match status" value="1"/>
</dbReference>
<dbReference type="InterPro" id="IPR023214">
    <property type="entry name" value="HAD_sf"/>
</dbReference>
<dbReference type="Pfam" id="PF13419">
    <property type="entry name" value="HAD_2"/>
    <property type="match status" value="1"/>
</dbReference>
<dbReference type="GO" id="GO:0008967">
    <property type="term" value="F:phosphoglycolate phosphatase activity"/>
    <property type="evidence" value="ECO:0007669"/>
    <property type="project" value="TreeGrafter"/>
</dbReference>
<dbReference type="InterPro" id="IPR041492">
    <property type="entry name" value="HAD_2"/>
</dbReference>
<keyword evidence="1" id="KW-0479">Metal-binding</keyword>
<dbReference type="PANTHER" id="PTHR43434:SF23">
    <property type="entry name" value="PHOSPHOGLYCOLATE PHOSPHATASE"/>
    <property type="match status" value="1"/>
</dbReference>
<reference evidence="5" key="1">
    <citation type="journal article" date="2023" name="Int. J. Syst. Evol. Microbiol.">
        <title>&lt;i&gt;Shewanella septentrionalis&lt;/i&gt; sp. nov. and &lt;i&gt;Shewanella holmiensis&lt;/i&gt; sp. nov., isolated from Baltic Sea water and sediments.</title>
        <authorList>
            <person name="Martin-Rodriguez A.J."/>
            <person name="Thorell K."/>
            <person name="Joffre E."/>
            <person name="Jensie-Markopoulos S."/>
            <person name="Moore E.R.B."/>
            <person name="Sjoling A."/>
        </authorList>
    </citation>
    <scope>NUCLEOTIDE SEQUENCE</scope>
    <source>
        <strain evidence="5">SP1S2-7</strain>
    </source>
</reference>
<keyword evidence="2 5" id="KW-0378">Hydrolase</keyword>
<dbReference type="InterPro" id="IPR006439">
    <property type="entry name" value="HAD-SF_hydro_IA"/>
</dbReference>
<dbReference type="SFLD" id="SFLDS00003">
    <property type="entry name" value="Haloacid_Dehalogenase"/>
    <property type="match status" value="1"/>
</dbReference>
<dbReference type="GO" id="GO:0006281">
    <property type="term" value="P:DNA repair"/>
    <property type="evidence" value="ECO:0007669"/>
    <property type="project" value="TreeGrafter"/>
</dbReference>
<evidence type="ECO:0000313" key="5">
    <source>
        <dbReference type="EMBL" id="MCT7941826.1"/>
    </source>
</evidence>
<dbReference type="InterPro" id="IPR036412">
    <property type="entry name" value="HAD-like_sf"/>
</dbReference>
<sequence>MATSTHGLDKSAIKGVLFDLDGTLADTAPDLIYALNLALIDAGFATCQIEQVKHAVTHGSLALVKAALPNVDEALQCQLQQSLLSHYKVINGDKSVLFGLLDKLLTYLDENNVPYGIVTNKHACFARPLVHKLGLTSRMKSIISGDSTLYSKPHPAPMLLAAQQIGVPASNILYLGDAERDLVAAQNANMIGGVAYWGYLSAFDTPEHWPGQLHFKTSKCLHDFFVTT</sequence>
<organism evidence="5 6">
    <name type="scientific">Shewanella holmiensis</name>
    <dbReference type="NCBI Taxonomy" id="2952222"/>
    <lineage>
        <taxon>Bacteria</taxon>
        <taxon>Pseudomonadati</taxon>
        <taxon>Pseudomonadota</taxon>
        <taxon>Gammaproteobacteria</taxon>
        <taxon>Alteromonadales</taxon>
        <taxon>Shewanellaceae</taxon>
        <taxon>Shewanella</taxon>
    </lineage>
</organism>
<dbReference type="Gene3D" id="3.40.50.1000">
    <property type="entry name" value="HAD superfamily/HAD-like"/>
    <property type="match status" value="1"/>
</dbReference>
<dbReference type="GO" id="GO:0046872">
    <property type="term" value="F:metal ion binding"/>
    <property type="evidence" value="ECO:0007669"/>
    <property type="project" value="UniProtKB-KW"/>
</dbReference>
<dbReference type="AlphaFoldDB" id="A0A9X2WLX3"/>
<keyword evidence="6" id="KW-1185">Reference proteome</keyword>
<evidence type="ECO:0000256" key="2">
    <source>
        <dbReference type="ARBA" id="ARBA00022801"/>
    </source>
</evidence>
<protein>
    <submittedName>
        <fullName evidence="5">HAD-IA family hydrolase</fullName>
    </submittedName>
</protein>
<dbReference type="NCBIfam" id="TIGR01549">
    <property type="entry name" value="HAD-SF-IA-v1"/>
    <property type="match status" value="1"/>
</dbReference>
<dbReference type="RefSeq" id="WP_261298205.1">
    <property type="nucleotide sequence ID" value="NZ_JAMTCD010000008.1"/>
</dbReference>
<proteinExistence type="predicted"/>
<accession>A0A9X2WLX3</accession>
<comment type="caution">
    <text evidence="5">The sequence shown here is derived from an EMBL/GenBank/DDBJ whole genome shotgun (WGS) entry which is preliminary data.</text>
</comment>
<dbReference type="PANTHER" id="PTHR43434">
    <property type="entry name" value="PHOSPHOGLYCOLATE PHOSPHATASE"/>
    <property type="match status" value="1"/>
</dbReference>
<evidence type="ECO:0000256" key="1">
    <source>
        <dbReference type="ARBA" id="ARBA00022723"/>
    </source>
</evidence>